<reference evidence="1 2" key="2">
    <citation type="submission" date="2018-11" db="EMBL/GenBank/DDBJ databases">
        <authorList>
            <consortium name="Pathogen Informatics"/>
        </authorList>
    </citation>
    <scope>NUCLEOTIDE SEQUENCE [LARGE SCALE GENOMIC DNA]</scope>
</reference>
<dbReference type="Proteomes" id="UP000280834">
    <property type="component" value="Unassembled WGS sequence"/>
</dbReference>
<keyword evidence="2" id="KW-1185">Reference proteome</keyword>
<evidence type="ECO:0000313" key="1">
    <source>
        <dbReference type="EMBL" id="VDO18191.1"/>
    </source>
</evidence>
<dbReference type="AlphaFoldDB" id="A0A0R3QIQ6"/>
<dbReference type="WBParaSite" id="BTMF_0000629701-mRNA-1">
    <property type="protein sequence ID" value="BTMF_0000629701-mRNA-1"/>
    <property type="gene ID" value="BTMF_0000629701"/>
</dbReference>
<evidence type="ECO:0000313" key="3">
    <source>
        <dbReference type="WBParaSite" id="BTMF_0000629701-mRNA-1"/>
    </source>
</evidence>
<dbReference type="Gene3D" id="3.40.50.300">
    <property type="entry name" value="P-loop containing nucleotide triphosphate hydrolases"/>
    <property type="match status" value="1"/>
</dbReference>
<accession>A0A0R3QIQ6</accession>
<evidence type="ECO:0000313" key="2">
    <source>
        <dbReference type="Proteomes" id="UP000280834"/>
    </source>
</evidence>
<dbReference type="InterPro" id="IPR027417">
    <property type="entry name" value="P-loop_NTPase"/>
</dbReference>
<dbReference type="EMBL" id="UZAG01006003">
    <property type="protein sequence ID" value="VDO18191.1"/>
    <property type="molecule type" value="Genomic_DNA"/>
</dbReference>
<dbReference type="SUPFAM" id="SSF52540">
    <property type="entry name" value="P-loop containing nucleoside triphosphate hydrolases"/>
    <property type="match status" value="1"/>
</dbReference>
<sequence length="213" mass="24419">MIHVTAKVQTSLTNATDQSYEVPNKIFNISTKKTYEVYEYNDWNPLIFLPERAISVADFTGRKKEITELIDWFNDPEDSKRCLVYGDGGIGKTTLILEFMHRVLEGSIEVEWKPSVITFYTAKKTRWGIHGLESLTNNNLGVADVALHIAQLLEVKLDNNNTETMAENDDDIINLGKQIHLLSRYAGRVILTSRRTERLEARPIETTKWSDEE</sequence>
<organism evidence="3">
    <name type="scientific">Brugia timori</name>
    <dbReference type="NCBI Taxonomy" id="42155"/>
    <lineage>
        <taxon>Eukaryota</taxon>
        <taxon>Metazoa</taxon>
        <taxon>Ecdysozoa</taxon>
        <taxon>Nematoda</taxon>
        <taxon>Chromadorea</taxon>
        <taxon>Rhabditida</taxon>
        <taxon>Spirurina</taxon>
        <taxon>Spiruromorpha</taxon>
        <taxon>Filarioidea</taxon>
        <taxon>Onchocercidae</taxon>
        <taxon>Brugia</taxon>
    </lineage>
</organism>
<proteinExistence type="predicted"/>
<protein>
    <submittedName>
        <fullName evidence="3">ATP-binding protein</fullName>
    </submittedName>
</protein>
<gene>
    <name evidence="1" type="ORF">BTMF_LOCUS5537</name>
</gene>
<reference evidence="3" key="1">
    <citation type="submission" date="2017-02" db="UniProtKB">
        <authorList>
            <consortium name="WormBaseParasite"/>
        </authorList>
    </citation>
    <scope>IDENTIFICATION</scope>
</reference>
<name>A0A0R3QIQ6_9BILA</name>